<gene>
    <name evidence="1" type="ORF">K402DRAFT_221961</name>
</gene>
<protein>
    <submittedName>
        <fullName evidence="1">Uncharacterized protein</fullName>
    </submittedName>
</protein>
<reference evidence="1" key="1">
    <citation type="journal article" date="2020" name="Stud. Mycol.">
        <title>101 Dothideomycetes genomes: a test case for predicting lifestyles and emergence of pathogens.</title>
        <authorList>
            <person name="Haridas S."/>
            <person name="Albert R."/>
            <person name="Binder M."/>
            <person name="Bloem J."/>
            <person name="Labutti K."/>
            <person name="Salamov A."/>
            <person name="Andreopoulos B."/>
            <person name="Baker S."/>
            <person name="Barry K."/>
            <person name="Bills G."/>
            <person name="Bluhm B."/>
            <person name="Cannon C."/>
            <person name="Castanera R."/>
            <person name="Culley D."/>
            <person name="Daum C."/>
            <person name="Ezra D."/>
            <person name="Gonzalez J."/>
            <person name="Henrissat B."/>
            <person name="Kuo A."/>
            <person name="Liang C."/>
            <person name="Lipzen A."/>
            <person name="Lutzoni F."/>
            <person name="Magnuson J."/>
            <person name="Mondo S."/>
            <person name="Nolan M."/>
            <person name="Ohm R."/>
            <person name="Pangilinan J."/>
            <person name="Park H.-J."/>
            <person name="Ramirez L."/>
            <person name="Alfaro M."/>
            <person name="Sun H."/>
            <person name="Tritt A."/>
            <person name="Yoshinaga Y."/>
            <person name="Zwiers L.-H."/>
            <person name="Turgeon B."/>
            <person name="Goodwin S."/>
            <person name="Spatafora J."/>
            <person name="Crous P."/>
            <person name="Grigoriev I."/>
        </authorList>
    </citation>
    <scope>NUCLEOTIDE SEQUENCE</scope>
    <source>
        <strain evidence="1">CBS 113979</strain>
    </source>
</reference>
<accession>A0A6G1GLQ2</accession>
<organism evidence="1 2">
    <name type="scientific">Aulographum hederae CBS 113979</name>
    <dbReference type="NCBI Taxonomy" id="1176131"/>
    <lineage>
        <taxon>Eukaryota</taxon>
        <taxon>Fungi</taxon>
        <taxon>Dikarya</taxon>
        <taxon>Ascomycota</taxon>
        <taxon>Pezizomycotina</taxon>
        <taxon>Dothideomycetes</taxon>
        <taxon>Pleosporomycetidae</taxon>
        <taxon>Aulographales</taxon>
        <taxon>Aulographaceae</taxon>
    </lineage>
</organism>
<name>A0A6G1GLQ2_9PEZI</name>
<proteinExistence type="predicted"/>
<evidence type="ECO:0000313" key="1">
    <source>
        <dbReference type="EMBL" id="KAF1981744.1"/>
    </source>
</evidence>
<keyword evidence="2" id="KW-1185">Reference proteome</keyword>
<dbReference type="AlphaFoldDB" id="A0A6G1GLQ2"/>
<dbReference type="Proteomes" id="UP000800041">
    <property type="component" value="Unassembled WGS sequence"/>
</dbReference>
<sequence length="160" mass="17828">MEMAEEGGEGKTRWWYIPRATASINAQRLVPVWVTSGRDQGYGRVVNVFWRVGLVFVHSGAADGARGRDFESTLSRLGWPGEEQYAPDSVTAQMGDKSLAGLPEAAADLVTLPWQKAMQADRLAEGHLLHLAVTRLREDARCSSGMRYKVRDHARYIDHC</sequence>
<dbReference type="EMBL" id="ML977194">
    <property type="protein sequence ID" value="KAF1981744.1"/>
    <property type="molecule type" value="Genomic_DNA"/>
</dbReference>
<evidence type="ECO:0000313" key="2">
    <source>
        <dbReference type="Proteomes" id="UP000800041"/>
    </source>
</evidence>